<dbReference type="STRING" id="1229780.BN381_60052"/>
<accession>R4Z339</accession>
<dbReference type="SUPFAM" id="SSF54285">
    <property type="entry name" value="MoaD/ThiS"/>
    <property type="match status" value="1"/>
</dbReference>
<dbReference type="RefSeq" id="WP_012229627.1">
    <property type="nucleotide sequence ID" value="NZ_HG422565.1"/>
</dbReference>
<dbReference type="AlphaFoldDB" id="R4Z339"/>
<proteinExistence type="predicted"/>
<dbReference type="InterPro" id="IPR012675">
    <property type="entry name" value="Beta-grasp_dom_sf"/>
</dbReference>
<evidence type="ECO:0000313" key="1">
    <source>
        <dbReference type="EMBL" id="CCM65148.1"/>
    </source>
</evidence>
<organism evidence="1 2">
    <name type="scientific">Candidatus Neomicrothrix parvicella RN1</name>
    <dbReference type="NCBI Taxonomy" id="1229780"/>
    <lineage>
        <taxon>Bacteria</taxon>
        <taxon>Bacillati</taxon>
        <taxon>Actinomycetota</taxon>
        <taxon>Acidimicrobiia</taxon>
        <taxon>Acidimicrobiales</taxon>
        <taxon>Microthrixaceae</taxon>
        <taxon>Candidatus Neomicrothrix</taxon>
    </lineage>
</organism>
<comment type="caution">
    <text evidence="1">The sequence shown here is derived from an EMBL/GenBank/DDBJ whole genome shotgun (WGS) entry which is preliminary data.</text>
</comment>
<evidence type="ECO:0008006" key="3">
    <source>
        <dbReference type="Google" id="ProtNLM"/>
    </source>
</evidence>
<dbReference type="EMBL" id="CANL01000056">
    <property type="protein sequence ID" value="CCM65148.1"/>
    <property type="molecule type" value="Genomic_DNA"/>
</dbReference>
<dbReference type="InterPro" id="IPR003749">
    <property type="entry name" value="ThiS/MoaD-like"/>
</dbReference>
<dbReference type="Gene3D" id="3.10.20.30">
    <property type="match status" value="1"/>
</dbReference>
<dbReference type="Pfam" id="PF02597">
    <property type="entry name" value="ThiS"/>
    <property type="match status" value="1"/>
</dbReference>
<evidence type="ECO:0000313" key="2">
    <source>
        <dbReference type="Proteomes" id="UP000018291"/>
    </source>
</evidence>
<gene>
    <name evidence="1" type="ORF">BN381_60052</name>
</gene>
<dbReference type="eggNOG" id="COG1977">
    <property type="taxonomic scope" value="Bacteria"/>
</dbReference>
<dbReference type="InterPro" id="IPR016155">
    <property type="entry name" value="Mopterin_synth/thiamin_S_b"/>
</dbReference>
<name>R4Z339_9ACTN</name>
<dbReference type="HOGENOM" id="CLU_114601_2_1_11"/>
<sequence>MAVLRLFAQAREAAGTSSVELDGASVGDVLAAASALFGSNFDQVVENSKVWLNGEPTDVAVGVGADDEVAVLPPISGGCG</sequence>
<dbReference type="Proteomes" id="UP000018291">
    <property type="component" value="Unassembled WGS sequence"/>
</dbReference>
<reference evidence="1 2" key="1">
    <citation type="journal article" date="2013" name="ISME J.">
        <title>Metabolic model for the filamentous 'Candidatus Microthrix parvicella' based on genomic and metagenomic analyses.</title>
        <authorList>
            <person name="Jon McIlroy S."/>
            <person name="Kristiansen R."/>
            <person name="Albertsen M."/>
            <person name="Michael Karst S."/>
            <person name="Rossetti S."/>
            <person name="Lund Nielsen J."/>
            <person name="Tandoi V."/>
            <person name="James Seviour R."/>
            <person name="Nielsen P.H."/>
        </authorList>
    </citation>
    <scope>NUCLEOTIDE SEQUENCE [LARGE SCALE GENOMIC DNA]</scope>
    <source>
        <strain evidence="1 2">RN1</strain>
    </source>
</reference>
<keyword evidence="2" id="KW-1185">Reference proteome</keyword>
<protein>
    <recommendedName>
        <fullName evidence="3">Molybdopterin synthase sulfur carrier subunit</fullName>
    </recommendedName>
</protein>